<evidence type="ECO:0000256" key="4">
    <source>
        <dbReference type="ARBA" id="ARBA00023163"/>
    </source>
</evidence>
<feature type="modified residue" description="4-aspartylphosphate" evidence="5">
    <location>
        <position position="68"/>
    </location>
</feature>
<evidence type="ECO:0000256" key="2">
    <source>
        <dbReference type="ARBA" id="ARBA00023015"/>
    </source>
</evidence>
<dbReference type="InterPro" id="IPR001789">
    <property type="entry name" value="Sig_transdc_resp-reg_receiver"/>
</dbReference>
<dbReference type="Proteomes" id="UP000252914">
    <property type="component" value="Unassembled WGS sequence"/>
</dbReference>
<dbReference type="InterPro" id="IPR011006">
    <property type="entry name" value="CheY-like_superfamily"/>
</dbReference>
<keyword evidence="3 8" id="KW-0238">DNA-binding</keyword>
<dbReference type="InterPro" id="IPR016032">
    <property type="entry name" value="Sig_transdc_resp-reg_C-effctor"/>
</dbReference>
<dbReference type="RefSeq" id="WP_114021840.1">
    <property type="nucleotide sequence ID" value="NZ_JBEYTF010000024.1"/>
</dbReference>
<dbReference type="PROSITE" id="PS00622">
    <property type="entry name" value="HTH_LUXR_1"/>
    <property type="match status" value="1"/>
</dbReference>
<keyword evidence="1 5" id="KW-0597">Phosphoprotein</keyword>
<feature type="domain" description="HTH luxR-type" evidence="6">
    <location>
        <begin position="172"/>
        <end position="237"/>
    </location>
</feature>
<keyword evidence="9" id="KW-1185">Reference proteome</keyword>
<dbReference type="CDD" id="cd17535">
    <property type="entry name" value="REC_NarL-like"/>
    <property type="match status" value="1"/>
</dbReference>
<dbReference type="EMBL" id="QOIN01000040">
    <property type="protein sequence ID" value="RCG24270.1"/>
    <property type="molecule type" value="Genomic_DNA"/>
</dbReference>
<evidence type="ECO:0000259" key="7">
    <source>
        <dbReference type="PROSITE" id="PS50110"/>
    </source>
</evidence>
<keyword evidence="2" id="KW-0805">Transcription regulation</keyword>
<evidence type="ECO:0000256" key="1">
    <source>
        <dbReference type="ARBA" id="ARBA00022553"/>
    </source>
</evidence>
<dbReference type="AlphaFoldDB" id="A0A367F433"/>
<dbReference type="PRINTS" id="PR00038">
    <property type="entry name" value="HTHLUXR"/>
</dbReference>
<dbReference type="SMART" id="SM00421">
    <property type="entry name" value="HTH_LUXR"/>
    <property type="match status" value="1"/>
</dbReference>
<dbReference type="Pfam" id="PF00196">
    <property type="entry name" value="GerE"/>
    <property type="match status" value="1"/>
</dbReference>
<protein>
    <submittedName>
        <fullName evidence="8">DNA-binding response regulator</fullName>
    </submittedName>
</protein>
<dbReference type="Gene3D" id="3.40.50.2300">
    <property type="match status" value="1"/>
</dbReference>
<evidence type="ECO:0000313" key="8">
    <source>
        <dbReference type="EMBL" id="RCG24270.1"/>
    </source>
</evidence>
<dbReference type="SUPFAM" id="SSF52172">
    <property type="entry name" value="CheY-like"/>
    <property type="match status" value="1"/>
</dbReference>
<accession>A0A367F433</accession>
<dbReference type="PANTHER" id="PTHR43214:SF24">
    <property type="entry name" value="TRANSCRIPTIONAL REGULATORY PROTEIN NARL-RELATED"/>
    <property type="match status" value="1"/>
</dbReference>
<evidence type="ECO:0000313" key="9">
    <source>
        <dbReference type="Proteomes" id="UP000252914"/>
    </source>
</evidence>
<comment type="caution">
    <text evidence="8">The sequence shown here is derived from an EMBL/GenBank/DDBJ whole genome shotgun (WGS) entry which is preliminary data.</text>
</comment>
<evidence type="ECO:0000256" key="3">
    <source>
        <dbReference type="ARBA" id="ARBA00023125"/>
    </source>
</evidence>
<proteinExistence type="predicted"/>
<evidence type="ECO:0000256" key="5">
    <source>
        <dbReference type="PROSITE-ProRule" id="PRU00169"/>
    </source>
</evidence>
<sequence>MNGTGTPGSSPTDRVTRVVIVDDQAMVRAGFAALLAAQSDIDVVGEAADGTAGVEVCRTVHPDVVLMDVRMPRLNGLEAARALLEPPPGVVHRPRVLMLTTFDVDDYVYEALRLGASGFLLKDAPPADLIAAVRVVAEGEALLAPSVTRRLIAEFARQRPHSVTRKGRSSAPQLRLKDLTERETEVLGLLARGQSNQEIAASLVLAEQTVKTHVSRIFAKLALRDRAQAVIFAYESGLVAPGEQ</sequence>
<dbReference type="PROSITE" id="PS50110">
    <property type="entry name" value="RESPONSE_REGULATORY"/>
    <property type="match status" value="1"/>
</dbReference>
<dbReference type="Pfam" id="PF00072">
    <property type="entry name" value="Response_reg"/>
    <property type="match status" value="1"/>
</dbReference>
<reference evidence="8 9" key="1">
    <citation type="submission" date="2018-06" db="EMBL/GenBank/DDBJ databases">
        <title>Streptomyces reniochalinae sp. nov. and Streptomyces diacarnus sp. nov. from marine sponges.</title>
        <authorList>
            <person name="Li L."/>
        </authorList>
    </citation>
    <scope>NUCLEOTIDE SEQUENCE [LARGE SCALE GENOMIC DNA]</scope>
    <source>
        <strain evidence="8 9">LHW51701</strain>
    </source>
</reference>
<organism evidence="8 9">
    <name type="scientific">Streptomyces diacarni</name>
    <dbReference type="NCBI Taxonomy" id="2800381"/>
    <lineage>
        <taxon>Bacteria</taxon>
        <taxon>Bacillati</taxon>
        <taxon>Actinomycetota</taxon>
        <taxon>Actinomycetes</taxon>
        <taxon>Kitasatosporales</taxon>
        <taxon>Streptomycetaceae</taxon>
        <taxon>Streptomyces</taxon>
    </lineage>
</organism>
<dbReference type="CDD" id="cd06170">
    <property type="entry name" value="LuxR_C_like"/>
    <property type="match status" value="1"/>
</dbReference>
<dbReference type="InterPro" id="IPR058245">
    <property type="entry name" value="NreC/VraR/RcsB-like_REC"/>
</dbReference>
<dbReference type="PROSITE" id="PS50043">
    <property type="entry name" value="HTH_LUXR_2"/>
    <property type="match status" value="1"/>
</dbReference>
<gene>
    <name evidence="8" type="ORF">DTL70_11665</name>
</gene>
<keyword evidence="4" id="KW-0804">Transcription</keyword>
<dbReference type="GO" id="GO:0006355">
    <property type="term" value="P:regulation of DNA-templated transcription"/>
    <property type="evidence" value="ECO:0007669"/>
    <property type="project" value="InterPro"/>
</dbReference>
<dbReference type="GO" id="GO:0000160">
    <property type="term" value="P:phosphorelay signal transduction system"/>
    <property type="evidence" value="ECO:0007669"/>
    <property type="project" value="InterPro"/>
</dbReference>
<dbReference type="PANTHER" id="PTHR43214">
    <property type="entry name" value="TWO-COMPONENT RESPONSE REGULATOR"/>
    <property type="match status" value="1"/>
</dbReference>
<dbReference type="InterPro" id="IPR000792">
    <property type="entry name" value="Tscrpt_reg_LuxR_C"/>
</dbReference>
<name>A0A367F433_9ACTN</name>
<dbReference type="InterPro" id="IPR039420">
    <property type="entry name" value="WalR-like"/>
</dbReference>
<dbReference type="SUPFAM" id="SSF46894">
    <property type="entry name" value="C-terminal effector domain of the bipartite response regulators"/>
    <property type="match status" value="1"/>
</dbReference>
<evidence type="ECO:0000259" key="6">
    <source>
        <dbReference type="PROSITE" id="PS50043"/>
    </source>
</evidence>
<feature type="domain" description="Response regulatory" evidence="7">
    <location>
        <begin position="17"/>
        <end position="137"/>
    </location>
</feature>
<dbReference type="SMART" id="SM00448">
    <property type="entry name" value="REC"/>
    <property type="match status" value="1"/>
</dbReference>
<dbReference type="GO" id="GO:0003677">
    <property type="term" value="F:DNA binding"/>
    <property type="evidence" value="ECO:0007669"/>
    <property type="project" value="UniProtKB-KW"/>
</dbReference>